<comment type="caution">
    <text evidence="3">The sequence shown here is derived from an EMBL/GenBank/DDBJ whole genome shotgun (WGS) entry which is preliminary data.</text>
</comment>
<feature type="domain" description="ImpA C-terminal" evidence="2">
    <location>
        <begin position="308"/>
        <end position="450"/>
    </location>
</feature>
<dbReference type="InterPro" id="IPR010657">
    <property type="entry name" value="ImpA_N"/>
</dbReference>
<sequence length="463" mass="52335">MTNNVNFISQFRTGSDPCTYKESGELQAEIGKLTHPARPDVDWGRVEILSLALFRQNGIELQTLVCYALARTKRQGLTGMAEGLSSLEALISRRWGDFWPVQVHSRVTLLNWIAERMQQALRTLDIQYQDLAQVYRCGQHLTAMEKVLRQCELWHMTKLDVLAGLFRNTALRLERLAPQGAETAVTNNEVHRREAIASKNTEKSPVQDLITAHVAQNNEDKNPPAQVAHLPGPGRIWPVFMAGMVTMACLGGGGLWGWSYFNRPDASALRVQASVMPLPEPLETRALVKLGPGEKAILNQDKIIGASRAQLKQLDKLSPHWALELGYSQLRQLNTLWPDNPQVKALDIQWRKQRERNALPSEELKNYMQAQEQLLNLSARLDALDERRGRYLTGSELKTAVFGIRQSLQTPPLEELLRQLDEQKRAGDVSPTLLTQIDTRLNQLLNRYAILLHETEVTGRNTK</sequence>
<dbReference type="EMBL" id="AALGYR010000001">
    <property type="protein sequence ID" value="ECZ5259616.1"/>
    <property type="molecule type" value="Genomic_DNA"/>
</dbReference>
<reference evidence="3" key="1">
    <citation type="submission" date="2018-07" db="EMBL/GenBank/DDBJ databases">
        <authorList>
            <consortium name="GenomeTrakr network: Whole genome sequencing for foodborne pathogen traceback"/>
        </authorList>
    </citation>
    <scope>NUCLEOTIDE SEQUENCE</scope>
    <source>
        <strain evidence="3">FDA00000044</strain>
    </source>
</reference>
<dbReference type="PANTHER" id="PTHR37024:SF5">
    <property type="entry name" value="IMPA N-TERMINAL DOMAIN-CONTAINING PROTEIN"/>
    <property type="match status" value="1"/>
</dbReference>
<evidence type="ECO:0000259" key="2">
    <source>
        <dbReference type="Pfam" id="PF12486"/>
    </source>
</evidence>
<evidence type="ECO:0000259" key="1">
    <source>
        <dbReference type="Pfam" id="PF06812"/>
    </source>
</evidence>
<name>A0A624AY53_SALMO</name>
<dbReference type="Pfam" id="PF06812">
    <property type="entry name" value="ImpA_N"/>
    <property type="match status" value="1"/>
</dbReference>
<feature type="domain" description="ImpA N-terminal" evidence="1">
    <location>
        <begin position="16"/>
        <end position="114"/>
    </location>
</feature>
<dbReference type="InterPro" id="IPR021069">
    <property type="entry name" value="ImpA_C"/>
</dbReference>
<gene>
    <name evidence="3" type="ORF">AHQ27_01540</name>
</gene>
<dbReference type="Pfam" id="PF12486">
    <property type="entry name" value="VasL"/>
    <property type="match status" value="1"/>
</dbReference>
<proteinExistence type="predicted"/>
<evidence type="ECO:0000313" key="3">
    <source>
        <dbReference type="EMBL" id="ECZ5259616.1"/>
    </source>
</evidence>
<organism evidence="3">
    <name type="scientific">Salmonella montevideo</name>
    <dbReference type="NCBI Taxonomy" id="115981"/>
    <lineage>
        <taxon>Bacteria</taxon>
        <taxon>Pseudomonadati</taxon>
        <taxon>Pseudomonadota</taxon>
        <taxon>Gammaproteobacteria</taxon>
        <taxon>Enterobacterales</taxon>
        <taxon>Enterobacteriaceae</taxon>
        <taxon>Salmonella</taxon>
    </lineage>
</organism>
<protein>
    <submittedName>
        <fullName evidence="3">Type VI secretion system protein VasL</fullName>
    </submittedName>
</protein>
<dbReference type="PANTHER" id="PTHR37024">
    <property type="entry name" value="TYPE VI SECRETION SYSTEM DUF2094 AND IMPA-RELATED DOMAIN PROTEIN"/>
    <property type="match status" value="1"/>
</dbReference>
<accession>A0A624AY53</accession>
<dbReference type="AlphaFoldDB" id="A0A624AY53"/>